<evidence type="ECO:0000313" key="2">
    <source>
        <dbReference type="Proteomes" id="UP000789920"/>
    </source>
</evidence>
<dbReference type="EMBL" id="CAJVQC010105564">
    <property type="protein sequence ID" value="CAG8833088.1"/>
    <property type="molecule type" value="Genomic_DNA"/>
</dbReference>
<accession>A0ACA9SA57</accession>
<gene>
    <name evidence="1" type="ORF">RPERSI_LOCUS28700</name>
</gene>
<name>A0ACA9SA57_9GLOM</name>
<keyword evidence="2" id="KW-1185">Reference proteome</keyword>
<proteinExistence type="predicted"/>
<organism evidence="1 2">
    <name type="scientific">Racocetra persica</name>
    <dbReference type="NCBI Taxonomy" id="160502"/>
    <lineage>
        <taxon>Eukaryota</taxon>
        <taxon>Fungi</taxon>
        <taxon>Fungi incertae sedis</taxon>
        <taxon>Mucoromycota</taxon>
        <taxon>Glomeromycotina</taxon>
        <taxon>Glomeromycetes</taxon>
        <taxon>Diversisporales</taxon>
        <taxon>Gigasporaceae</taxon>
        <taxon>Racocetra</taxon>
    </lineage>
</organism>
<sequence length="170" mass="19743">MNESDNYQEIVPADIQALKASITKCTETFSDCMQIKTNNIIVKDKMKEIIKVRLVFQNFVEKSVDHCTKLSGYIVDLEGVVDLVNDKTICVEDFIDMIKSLSNETKDYETISQDLLGQVKKFLDKFLYIHDDFKSYMNEIKEAIDEMNIELKYDRTDLIDVAAELVKYQQ</sequence>
<reference evidence="1" key="1">
    <citation type="submission" date="2021-06" db="EMBL/GenBank/DDBJ databases">
        <authorList>
            <person name="Kallberg Y."/>
            <person name="Tangrot J."/>
            <person name="Rosling A."/>
        </authorList>
    </citation>
    <scope>NUCLEOTIDE SEQUENCE</scope>
    <source>
        <strain evidence="1">MA461A</strain>
    </source>
</reference>
<feature type="non-terminal residue" evidence="1">
    <location>
        <position position="170"/>
    </location>
</feature>
<dbReference type="Proteomes" id="UP000789920">
    <property type="component" value="Unassembled WGS sequence"/>
</dbReference>
<protein>
    <submittedName>
        <fullName evidence="1">7119_t:CDS:1</fullName>
    </submittedName>
</protein>
<evidence type="ECO:0000313" key="1">
    <source>
        <dbReference type="EMBL" id="CAG8833088.1"/>
    </source>
</evidence>
<comment type="caution">
    <text evidence="1">The sequence shown here is derived from an EMBL/GenBank/DDBJ whole genome shotgun (WGS) entry which is preliminary data.</text>
</comment>